<accession>A0A512BWR3</accession>
<evidence type="ECO:0000256" key="7">
    <source>
        <dbReference type="ARBA" id="ARBA00022679"/>
    </source>
</evidence>
<evidence type="ECO:0000256" key="6">
    <source>
        <dbReference type="ARBA" id="ARBA00022643"/>
    </source>
</evidence>
<keyword evidence="12" id="KW-0843">Virulence</keyword>
<dbReference type="Gene3D" id="2.10.70.100">
    <property type="match status" value="1"/>
</dbReference>
<evidence type="ECO:0000256" key="4">
    <source>
        <dbReference type="ARBA" id="ARBA00022553"/>
    </source>
</evidence>
<organism evidence="15 16">
    <name type="scientific">Microvirga aerophila</name>
    <dbReference type="NCBI Taxonomy" id="670291"/>
    <lineage>
        <taxon>Bacteria</taxon>
        <taxon>Pseudomonadati</taxon>
        <taxon>Pseudomonadota</taxon>
        <taxon>Alphaproteobacteria</taxon>
        <taxon>Hyphomicrobiales</taxon>
        <taxon>Methylobacteriaceae</taxon>
        <taxon>Microvirga</taxon>
    </lineage>
</organism>
<dbReference type="Gene3D" id="3.30.450.20">
    <property type="entry name" value="PAS domain"/>
    <property type="match status" value="2"/>
</dbReference>
<feature type="domain" description="PAC" evidence="14">
    <location>
        <begin position="425"/>
        <end position="476"/>
    </location>
</feature>
<comment type="catalytic activity">
    <reaction evidence="1">
        <text>ATP + protein L-histidine = ADP + protein N-phospho-L-histidine.</text>
        <dbReference type="EC" id="2.7.13.3"/>
    </reaction>
</comment>
<keyword evidence="13" id="KW-1133">Transmembrane helix</keyword>
<dbReference type="Pfam" id="PF07536">
    <property type="entry name" value="HWE_HK"/>
    <property type="match status" value="1"/>
</dbReference>
<keyword evidence="6" id="KW-0288">FMN</keyword>
<keyword evidence="9" id="KW-0547">Nucleotide-binding</keyword>
<dbReference type="InterPro" id="IPR000014">
    <property type="entry name" value="PAS"/>
</dbReference>
<keyword evidence="8" id="KW-0677">Repeat</keyword>
<evidence type="ECO:0000256" key="12">
    <source>
        <dbReference type="ARBA" id="ARBA00023026"/>
    </source>
</evidence>
<dbReference type="GO" id="GO:0004673">
    <property type="term" value="F:protein histidine kinase activity"/>
    <property type="evidence" value="ECO:0007669"/>
    <property type="project" value="UniProtKB-EC"/>
</dbReference>
<dbReference type="GO" id="GO:0005524">
    <property type="term" value="F:ATP binding"/>
    <property type="evidence" value="ECO:0007669"/>
    <property type="project" value="UniProtKB-KW"/>
</dbReference>
<evidence type="ECO:0000313" key="15">
    <source>
        <dbReference type="EMBL" id="GEO16400.1"/>
    </source>
</evidence>
<dbReference type="InterPro" id="IPR036890">
    <property type="entry name" value="HATPase_C_sf"/>
</dbReference>
<dbReference type="CDD" id="cd18774">
    <property type="entry name" value="PDC2_HK_sensor"/>
    <property type="match status" value="1"/>
</dbReference>
<keyword evidence="11" id="KW-0067">ATP-binding</keyword>
<comment type="caution">
    <text evidence="15">The sequence shown here is derived from an EMBL/GenBank/DDBJ whole genome shotgun (WGS) entry which is preliminary data.</text>
</comment>
<proteinExistence type="predicted"/>
<dbReference type="CDD" id="cd00130">
    <property type="entry name" value="PAS"/>
    <property type="match status" value="1"/>
</dbReference>
<dbReference type="PANTHER" id="PTHR41523:SF8">
    <property type="entry name" value="ETHYLENE RESPONSE SENSOR PROTEIN"/>
    <property type="match status" value="1"/>
</dbReference>
<dbReference type="Proteomes" id="UP000321085">
    <property type="component" value="Unassembled WGS sequence"/>
</dbReference>
<evidence type="ECO:0000256" key="9">
    <source>
        <dbReference type="ARBA" id="ARBA00022741"/>
    </source>
</evidence>
<keyword evidence="7" id="KW-0808">Transferase</keyword>
<evidence type="ECO:0000256" key="11">
    <source>
        <dbReference type="ARBA" id="ARBA00022840"/>
    </source>
</evidence>
<sequence>MLWTLVLALTLPAVLIAGGGLYSVYQAERQATDLRLQETTRALALSLDREIEKVEIGMRVLSQSPHIRSGDFAAFHRQALETPLADPAWIALFEPNGRTLLNTRVAYGTPLSDSLRPEVLRRVHETRAANLSDLYVGPATGLSIVTLDLPVVIEDRVAYILSIAIGPEVFQKLIRDQRIASGWNGAVLDRSGKIVARSRAPEQFIGRTARPRLVEAIAASPEGQIDNVTLDDVPSRTYFSRSPTYGWSFIISLPASELRAAIRRPLVWLMVLTGVVIAGIVLAAILCRRIAQPVDQLVALAHSLGRGEAVAGQSTQVREFDAIQKALVEASLAIEMQKKARDEVLGHVAESEARLRLALNAGDLGSWEYDPATGEFTTSATCRMNFGRQPDAPFTYADLVATIHPEDRQRQAEAVADAMTRRTDLHVEYRVIWPDRTVHWIRVSGRTRMSLDGKLTMVGVSQDVTERREADDRQALLLHELNHRVKNTLATVQSIASMTRRSAEAGDPAAWDAFLGRLQGLAKTHDLLTVANWNGALLGDVLASELEPYQDPSRQRIKLRGPRVNLQPSAVLALGLAVHELATNAAKYGSLSVPDGQIKVMWALTSGPGPAALLVEWTESGGPRVSPPKRQGFGTKLIQRGLAQQLGGEIKLDFAPSGIRCVITFPIETIAADPDEAEAPQRYAS</sequence>
<keyword evidence="16" id="KW-1185">Reference proteome</keyword>
<dbReference type="InterPro" id="IPR011102">
    <property type="entry name" value="Sig_transdc_His_kinase_HWE"/>
</dbReference>
<dbReference type="RefSeq" id="WP_162815811.1">
    <property type="nucleotide sequence ID" value="NZ_BJYU01000064.1"/>
</dbReference>
<dbReference type="Gene3D" id="3.30.565.10">
    <property type="entry name" value="Histidine kinase-like ATPase, C-terminal domain"/>
    <property type="match status" value="1"/>
</dbReference>
<keyword evidence="5" id="KW-0285">Flavoprotein</keyword>
<evidence type="ECO:0000256" key="8">
    <source>
        <dbReference type="ARBA" id="ARBA00022737"/>
    </source>
</evidence>
<name>A0A512BWR3_9HYPH</name>
<dbReference type="SMART" id="SM00911">
    <property type="entry name" value="HWE_HK"/>
    <property type="match status" value="1"/>
</dbReference>
<protein>
    <recommendedName>
        <fullName evidence="3">Blue-light-activated histidine kinase</fullName>
        <ecNumber evidence="2">2.7.13.3</ecNumber>
    </recommendedName>
</protein>
<dbReference type="InterPro" id="IPR000700">
    <property type="entry name" value="PAS-assoc_C"/>
</dbReference>
<dbReference type="PROSITE" id="PS50113">
    <property type="entry name" value="PAC"/>
    <property type="match status" value="1"/>
</dbReference>
<dbReference type="InterPro" id="IPR035965">
    <property type="entry name" value="PAS-like_dom_sf"/>
</dbReference>
<evidence type="ECO:0000256" key="10">
    <source>
        <dbReference type="ARBA" id="ARBA00022777"/>
    </source>
</evidence>
<gene>
    <name evidence="15" type="ORF">MAE02_40960</name>
</gene>
<dbReference type="Pfam" id="PF08447">
    <property type="entry name" value="PAS_3"/>
    <property type="match status" value="1"/>
</dbReference>
<keyword evidence="13" id="KW-0472">Membrane</keyword>
<dbReference type="EMBL" id="BJYU01000064">
    <property type="protein sequence ID" value="GEO16400.1"/>
    <property type="molecule type" value="Genomic_DNA"/>
</dbReference>
<evidence type="ECO:0000256" key="13">
    <source>
        <dbReference type="SAM" id="Phobius"/>
    </source>
</evidence>
<evidence type="ECO:0000256" key="1">
    <source>
        <dbReference type="ARBA" id="ARBA00000085"/>
    </source>
</evidence>
<keyword evidence="13" id="KW-0812">Transmembrane</keyword>
<dbReference type="SUPFAM" id="SSF55874">
    <property type="entry name" value="ATPase domain of HSP90 chaperone/DNA topoisomerase II/histidine kinase"/>
    <property type="match status" value="1"/>
</dbReference>
<reference evidence="15 16" key="1">
    <citation type="submission" date="2019-07" db="EMBL/GenBank/DDBJ databases">
        <title>Whole genome shotgun sequence of Microvirga aerophila NBRC 106136.</title>
        <authorList>
            <person name="Hosoyama A."/>
            <person name="Uohara A."/>
            <person name="Ohji S."/>
            <person name="Ichikawa N."/>
        </authorList>
    </citation>
    <scope>NUCLEOTIDE SEQUENCE [LARGE SCALE GENOMIC DNA]</scope>
    <source>
        <strain evidence="15 16">NBRC 106136</strain>
    </source>
</reference>
<dbReference type="SUPFAM" id="SSF55785">
    <property type="entry name" value="PYP-like sensor domain (PAS domain)"/>
    <property type="match status" value="1"/>
</dbReference>
<keyword evidence="4" id="KW-0597">Phosphoprotein</keyword>
<evidence type="ECO:0000256" key="2">
    <source>
        <dbReference type="ARBA" id="ARBA00012438"/>
    </source>
</evidence>
<evidence type="ECO:0000256" key="3">
    <source>
        <dbReference type="ARBA" id="ARBA00021740"/>
    </source>
</evidence>
<dbReference type="AlphaFoldDB" id="A0A512BWR3"/>
<feature type="transmembrane region" description="Helical" evidence="13">
    <location>
        <begin position="266"/>
        <end position="286"/>
    </location>
</feature>
<evidence type="ECO:0000256" key="5">
    <source>
        <dbReference type="ARBA" id="ARBA00022630"/>
    </source>
</evidence>
<keyword evidence="10" id="KW-0418">Kinase</keyword>
<evidence type="ECO:0000259" key="14">
    <source>
        <dbReference type="PROSITE" id="PS50113"/>
    </source>
</evidence>
<dbReference type="EC" id="2.7.13.3" evidence="2"/>
<feature type="transmembrane region" description="Helical" evidence="13">
    <location>
        <begin position="6"/>
        <end position="25"/>
    </location>
</feature>
<evidence type="ECO:0000313" key="16">
    <source>
        <dbReference type="Proteomes" id="UP000321085"/>
    </source>
</evidence>
<dbReference type="PANTHER" id="PTHR41523">
    <property type="entry name" value="TWO-COMPONENT SYSTEM SENSOR PROTEIN"/>
    <property type="match status" value="1"/>
</dbReference>
<dbReference type="InterPro" id="IPR013655">
    <property type="entry name" value="PAS_fold_3"/>
</dbReference>